<feature type="compositionally biased region" description="Low complexity" evidence="1">
    <location>
        <begin position="14"/>
        <end position="24"/>
    </location>
</feature>
<dbReference type="CDD" id="cd14727">
    <property type="entry name" value="ChanN-like"/>
    <property type="match status" value="1"/>
</dbReference>
<feature type="compositionally biased region" description="Low complexity" evidence="1">
    <location>
        <begin position="65"/>
        <end position="75"/>
    </location>
</feature>
<evidence type="ECO:0000313" key="4">
    <source>
        <dbReference type="Proteomes" id="UP000218209"/>
    </source>
</evidence>
<sequence length="374" mass="39888">MTDATAFLAPPPAAVGARGARSPVSPRRRREHHSVVVAAPSSSASPPPPHRGGRRVRRPGRRRPSPAASTVVAAPSRRRRRARGGRPPPRNPALIDRLVVVGETHTHPTHHRIQLDIIRALHDLSTASPSAAGASAAAGRPVVVGLEQFHRQHTPHLDAYVGGRISLPRLLALTDWAHTWGYPAALYTPLFRYCRAHRVRMVGLNAPAALVAAVARGGLDSLPASVVPYLPEMDLGSRPHFARFAAKMSAMGGGAHHGGGGGAEGGRFDLQVLRHYYEAETLWDEYMAESAAEVLAADPAVRLVVLAGTAHVEARDGLPERVERRVGGRAFTVLPTSVRWASAAGTSVPDIDAPLGGGGLADWIWYSPREIDLV</sequence>
<feature type="domain" description="Haem-binding uptake Tiki superfamily ChaN" evidence="2">
    <location>
        <begin position="97"/>
        <end position="322"/>
    </location>
</feature>
<keyword evidence="4" id="KW-1185">Reference proteome</keyword>
<dbReference type="InterPro" id="IPR007314">
    <property type="entry name" value="Cofac_haem-bd_dom"/>
</dbReference>
<feature type="region of interest" description="Disordered" evidence="1">
    <location>
        <begin position="1"/>
        <end position="93"/>
    </location>
</feature>
<dbReference type="SUPFAM" id="SSF159501">
    <property type="entry name" value="EreA/ChaN-like"/>
    <property type="match status" value="1"/>
</dbReference>
<evidence type="ECO:0000256" key="1">
    <source>
        <dbReference type="SAM" id="MobiDB-lite"/>
    </source>
</evidence>
<dbReference type="EMBL" id="KV918824">
    <property type="protein sequence ID" value="OSX77957.1"/>
    <property type="molecule type" value="Genomic_DNA"/>
</dbReference>
<feature type="compositionally biased region" description="Low complexity" evidence="1">
    <location>
        <begin position="35"/>
        <end position="44"/>
    </location>
</feature>
<dbReference type="OrthoDB" id="8300214at2759"/>
<reference evidence="3 4" key="1">
    <citation type="submission" date="2017-03" db="EMBL/GenBank/DDBJ databases">
        <title>WGS assembly of Porphyra umbilicalis.</title>
        <authorList>
            <person name="Brawley S.H."/>
            <person name="Blouin N.A."/>
            <person name="Ficko-Blean E."/>
            <person name="Wheeler G.L."/>
            <person name="Lohr M."/>
            <person name="Goodson H.V."/>
            <person name="Jenkins J.W."/>
            <person name="Blaby-Haas C.E."/>
            <person name="Helliwell K.E."/>
            <person name="Chan C."/>
            <person name="Marriage T."/>
            <person name="Bhattacharya D."/>
            <person name="Klein A.S."/>
            <person name="Badis Y."/>
            <person name="Brodie J."/>
            <person name="Cao Y."/>
            <person name="Collen J."/>
            <person name="Dittami S.M."/>
            <person name="Gachon C.M."/>
            <person name="Green B.R."/>
            <person name="Karpowicz S."/>
            <person name="Kim J.W."/>
            <person name="Kudahl U."/>
            <person name="Lin S."/>
            <person name="Michel G."/>
            <person name="Mittag M."/>
            <person name="Olson B.J."/>
            <person name="Pangilinan J."/>
            <person name="Peng Y."/>
            <person name="Qiu H."/>
            <person name="Shu S."/>
            <person name="Singer J.T."/>
            <person name="Smith A.G."/>
            <person name="Sprecher B.N."/>
            <person name="Wagner V."/>
            <person name="Wang W."/>
            <person name="Wang Z.-Y."/>
            <person name="Yan J."/>
            <person name="Yarish C."/>
            <person name="Zoeuner-Riek S."/>
            <person name="Zhuang Y."/>
            <person name="Zou Y."/>
            <person name="Lindquist E.A."/>
            <person name="Grimwood J."/>
            <person name="Barry K."/>
            <person name="Rokhsar D.S."/>
            <person name="Schmutz J."/>
            <person name="Stiller J.W."/>
            <person name="Grossman A.R."/>
            <person name="Prochnik S.E."/>
        </authorList>
    </citation>
    <scope>NUCLEOTIDE SEQUENCE [LARGE SCALE GENOMIC DNA]</scope>
    <source>
        <strain evidence="3">4086291</strain>
    </source>
</reference>
<evidence type="ECO:0000313" key="3">
    <source>
        <dbReference type="EMBL" id="OSX77957.1"/>
    </source>
</evidence>
<dbReference type="Proteomes" id="UP000218209">
    <property type="component" value="Unassembled WGS sequence"/>
</dbReference>
<dbReference type="Gene3D" id="3.40.50.11550">
    <property type="match status" value="1"/>
</dbReference>
<accession>A0A1X6PAT6</accession>
<gene>
    <name evidence="3" type="ORF">BU14_0127s0054</name>
</gene>
<name>A0A1X6PAT6_PORUM</name>
<feature type="compositionally biased region" description="Basic residues" evidence="1">
    <location>
        <begin position="51"/>
        <end position="64"/>
    </location>
</feature>
<proteinExistence type="predicted"/>
<dbReference type="AlphaFoldDB" id="A0A1X6PAT6"/>
<dbReference type="Pfam" id="PF04187">
    <property type="entry name" value="Cofac_haem_bdg"/>
    <property type="match status" value="1"/>
</dbReference>
<protein>
    <recommendedName>
        <fullName evidence="2">Haem-binding uptake Tiki superfamily ChaN domain-containing protein</fullName>
    </recommendedName>
</protein>
<organism evidence="3 4">
    <name type="scientific">Porphyra umbilicalis</name>
    <name type="common">Purple laver</name>
    <name type="synonym">Red alga</name>
    <dbReference type="NCBI Taxonomy" id="2786"/>
    <lineage>
        <taxon>Eukaryota</taxon>
        <taxon>Rhodophyta</taxon>
        <taxon>Bangiophyceae</taxon>
        <taxon>Bangiales</taxon>
        <taxon>Bangiaceae</taxon>
        <taxon>Porphyra</taxon>
    </lineage>
</organism>
<evidence type="ECO:0000259" key="2">
    <source>
        <dbReference type="Pfam" id="PF04187"/>
    </source>
</evidence>